<protein>
    <submittedName>
        <fullName evidence="2">Uncharacterized protein</fullName>
    </submittedName>
</protein>
<feature type="compositionally biased region" description="Polar residues" evidence="1">
    <location>
        <begin position="40"/>
        <end position="50"/>
    </location>
</feature>
<sequence length="66" mass="7298">MAKLTSKQRNKLPDSAFAGPDRSYPVHDKAHAANAKARATQQYEAGNLSKSQRDKIRARANKVLYG</sequence>
<dbReference type="EMBL" id="KM236242">
    <property type="protein sequence ID" value="AIX12433.1"/>
    <property type="molecule type" value="Genomic_DNA"/>
</dbReference>
<evidence type="ECO:0000256" key="1">
    <source>
        <dbReference type="SAM" id="MobiDB-lite"/>
    </source>
</evidence>
<reference evidence="2 3" key="1">
    <citation type="journal article" date="2015" name="Genome Announc.">
        <title>Complete Genome Sequence of Enterotoxigenic Escherichia coli N4-Like Podophage Pollock.</title>
        <authorList>
            <person name="Patel R.S."/>
            <person name="Lessor L.E."/>
            <person name="Hernandez A.C."/>
            <person name="Kuty Everett G.F."/>
        </authorList>
    </citation>
    <scope>NUCLEOTIDE SEQUENCE [LARGE SCALE GENOMIC DNA]</scope>
</reference>
<feature type="compositionally biased region" description="Basic residues" evidence="1">
    <location>
        <begin position="1"/>
        <end position="10"/>
    </location>
</feature>
<dbReference type="Proteomes" id="UP000030324">
    <property type="component" value="Segment"/>
</dbReference>
<keyword evidence="3" id="KW-1185">Reference proteome</keyword>
<name>A0A0A0YUA2_9CAUD</name>
<gene>
    <name evidence="2" type="ORF">CPT_Pollock74</name>
</gene>
<dbReference type="RefSeq" id="YP_009152175.1">
    <property type="nucleotide sequence ID" value="NC_027381.1"/>
</dbReference>
<dbReference type="KEGG" id="vg:24724611"/>
<evidence type="ECO:0000313" key="3">
    <source>
        <dbReference type="Proteomes" id="UP000030324"/>
    </source>
</evidence>
<organism evidence="2 3">
    <name type="scientific">Escherichia phage Pollock</name>
    <dbReference type="NCBI Taxonomy" id="1540097"/>
    <lineage>
        <taxon>Viruses</taxon>
        <taxon>Duplodnaviria</taxon>
        <taxon>Heunggongvirae</taxon>
        <taxon>Uroviricota</taxon>
        <taxon>Caudoviricetes</taxon>
        <taxon>Schitoviridae</taxon>
        <taxon>Humphriesvirinae</taxon>
        <taxon>Pollockvirus</taxon>
        <taxon>Pollockvirus pollock</taxon>
    </lineage>
</organism>
<proteinExistence type="predicted"/>
<dbReference type="GeneID" id="24724611"/>
<accession>A0A0A0YUA2</accession>
<feature type="region of interest" description="Disordered" evidence="1">
    <location>
        <begin position="1"/>
        <end position="66"/>
    </location>
</feature>
<evidence type="ECO:0000313" key="2">
    <source>
        <dbReference type="EMBL" id="AIX12433.1"/>
    </source>
</evidence>